<keyword evidence="3 7" id="KW-0813">Transport</keyword>
<dbReference type="PROSITE" id="PS00216">
    <property type="entry name" value="SUGAR_TRANSPORT_1"/>
    <property type="match status" value="1"/>
</dbReference>
<organism evidence="11 12">
    <name type="scientific">Chaetomium fimeti</name>
    <dbReference type="NCBI Taxonomy" id="1854472"/>
    <lineage>
        <taxon>Eukaryota</taxon>
        <taxon>Fungi</taxon>
        <taxon>Dikarya</taxon>
        <taxon>Ascomycota</taxon>
        <taxon>Pezizomycotina</taxon>
        <taxon>Sordariomycetes</taxon>
        <taxon>Sordariomycetidae</taxon>
        <taxon>Sordariales</taxon>
        <taxon>Chaetomiaceae</taxon>
        <taxon>Chaetomium</taxon>
    </lineage>
</organism>
<evidence type="ECO:0000256" key="7">
    <source>
        <dbReference type="RuleBase" id="RU003346"/>
    </source>
</evidence>
<evidence type="ECO:0000256" key="2">
    <source>
        <dbReference type="ARBA" id="ARBA00010992"/>
    </source>
</evidence>
<dbReference type="PRINTS" id="PR00171">
    <property type="entry name" value="SUGRTRNSPORT"/>
</dbReference>
<comment type="subcellular location">
    <subcellularLocation>
        <location evidence="1">Membrane</location>
        <topology evidence="1">Multi-pass membrane protein</topology>
    </subcellularLocation>
</comment>
<feature type="compositionally biased region" description="Basic and acidic residues" evidence="8">
    <location>
        <begin position="1"/>
        <end position="13"/>
    </location>
</feature>
<comment type="similarity">
    <text evidence="2 7">Belongs to the major facilitator superfamily. Sugar transporter (TC 2.A.1.1) family.</text>
</comment>
<feature type="transmembrane region" description="Helical" evidence="9">
    <location>
        <begin position="448"/>
        <end position="470"/>
    </location>
</feature>
<evidence type="ECO:0000256" key="9">
    <source>
        <dbReference type="SAM" id="Phobius"/>
    </source>
</evidence>
<feature type="transmembrane region" description="Helical" evidence="9">
    <location>
        <begin position="258"/>
        <end position="279"/>
    </location>
</feature>
<accession>A0AAE0HC55</accession>
<dbReference type="GO" id="GO:0016020">
    <property type="term" value="C:membrane"/>
    <property type="evidence" value="ECO:0007669"/>
    <property type="project" value="UniProtKB-SubCell"/>
</dbReference>
<reference evidence="11" key="1">
    <citation type="journal article" date="2023" name="Mol. Phylogenet. Evol.">
        <title>Genome-scale phylogeny and comparative genomics of the fungal order Sordariales.</title>
        <authorList>
            <person name="Hensen N."/>
            <person name="Bonometti L."/>
            <person name="Westerberg I."/>
            <person name="Brannstrom I.O."/>
            <person name="Guillou S."/>
            <person name="Cros-Aarteil S."/>
            <person name="Calhoun S."/>
            <person name="Haridas S."/>
            <person name="Kuo A."/>
            <person name="Mondo S."/>
            <person name="Pangilinan J."/>
            <person name="Riley R."/>
            <person name="LaButti K."/>
            <person name="Andreopoulos B."/>
            <person name="Lipzen A."/>
            <person name="Chen C."/>
            <person name="Yan M."/>
            <person name="Daum C."/>
            <person name="Ng V."/>
            <person name="Clum A."/>
            <person name="Steindorff A."/>
            <person name="Ohm R.A."/>
            <person name="Martin F."/>
            <person name="Silar P."/>
            <person name="Natvig D.O."/>
            <person name="Lalanne C."/>
            <person name="Gautier V."/>
            <person name="Ament-Velasquez S.L."/>
            <person name="Kruys A."/>
            <person name="Hutchinson M.I."/>
            <person name="Powell A.J."/>
            <person name="Barry K."/>
            <person name="Miller A.N."/>
            <person name="Grigoriev I.V."/>
            <person name="Debuchy R."/>
            <person name="Gladieux P."/>
            <person name="Hiltunen Thoren M."/>
            <person name="Johannesson H."/>
        </authorList>
    </citation>
    <scope>NUCLEOTIDE SEQUENCE</scope>
    <source>
        <strain evidence="11">CBS 168.71</strain>
    </source>
</reference>
<feature type="transmembrane region" description="Helical" evidence="9">
    <location>
        <begin position="226"/>
        <end position="246"/>
    </location>
</feature>
<dbReference type="PANTHER" id="PTHR48022">
    <property type="entry name" value="PLASTIDIC GLUCOSE TRANSPORTER 4"/>
    <property type="match status" value="1"/>
</dbReference>
<evidence type="ECO:0000313" key="11">
    <source>
        <dbReference type="EMBL" id="KAK3293564.1"/>
    </source>
</evidence>
<evidence type="ECO:0000259" key="10">
    <source>
        <dbReference type="PROSITE" id="PS50850"/>
    </source>
</evidence>
<dbReference type="NCBIfam" id="TIGR00879">
    <property type="entry name" value="SP"/>
    <property type="match status" value="1"/>
</dbReference>
<dbReference type="PANTHER" id="PTHR48022:SF68">
    <property type="entry name" value="MAJOR FACILITATOR SUPERFAMILY (MFS) PROFILE DOMAIN-CONTAINING PROTEIN-RELATED"/>
    <property type="match status" value="1"/>
</dbReference>
<dbReference type="InterPro" id="IPR005828">
    <property type="entry name" value="MFS_sugar_transport-like"/>
</dbReference>
<dbReference type="GO" id="GO:0005351">
    <property type="term" value="F:carbohydrate:proton symporter activity"/>
    <property type="evidence" value="ECO:0007669"/>
    <property type="project" value="TreeGrafter"/>
</dbReference>
<evidence type="ECO:0000256" key="5">
    <source>
        <dbReference type="ARBA" id="ARBA00022989"/>
    </source>
</evidence>
<keyword evidence="11" id="KW-0762">Sugar transport</keyword>
<gene>
    <name evidence="11" type="ORF">B0H64DRAFT_216311</name>
</gene>
<reference evidence="11" key="2">
    <citation type="submission" date="2023-06" db="EMBL/GenBank/DDBJ databases">
        <authorList>
            <consortium name="Lawrence Berkeley National Laboratory"/>
            <person name="Haridas S."/>
            <person name="Hensen N."/>
            <person name="Bonometti L."/>
            <person name="Westerberg I."/>
            <person name="Brannstrom I.O."/>
            <person name="Guillou S."/>
            <person name="Cros-Aarteil S."/>
            <person name="Calhoun S."/>
            <person name="Kuo A."/>
            <person name="Mondo S."/>
            <person name="Pangilinan J."/>
            <person name="Riley R."/>
            <person name="Labutti K."/>
            <person name="Andreopoulos B."/>
            <person name="Lipzen A."/>
            <person name="Chen C."/>
            <person name="Yanf M."/>
            <person name="Daum C."/>
            <person name="Ng V."/>
            <person name="Clum A."/>
            <person name="Steindorff A."/>
            <person name="Ohm R."/>
            <person name="Martin F."/>
            <person name="Silar P."/>
            <person name="Natvig D."/>
            <person name="Lalanne C."/>
            <person name="Gautier V."/>
            <person name="Ament-Velasquez S.L."/>
            <person name="Kruys A."/>
            <person name="Hutchinson M.I."/>
            <person name="Powell A.J."/>
            <person name="Barry K."/>
            <person name="Miller A.N."/>
            <person name="Grigoriev I.V."/>
            <person name="Debuchy R."/>
            <person name="Gladieux P."/>
            <person name="Thoren M.H."/>
            <person name="Johannesson H."/>
        </authorList>
    </citation>
    <scope>NUCLEOTIDE SEQUENCE</scope>
    <source>
        <strain evidence="11">CBS 168.71</strain>
    </source>
</reference>
<dbReference type="Gene3D" id="1.20.1250.20">
    <property type="entry name" value="MFS general substrate transporter like domains"/>
    <property type="match status" value="1"/>
</dbReference>
<feature type="transmembrane region" description="Helical" evidence="9">
    <location>
        <begin position="171"/>
        <end position="188"/>
    </location>
</feature>
<dbReference type="InterPro" id="IPR036259">
    <property type="entry name" value="MFS_trans_sf"/>
</dbReference>
<keyword evidence="4 9" id="KW-0812">Transmembrane</keyword>
<evidence type="ECO:0000256" key="8">
    <source>
        <dbReference type="SAM" id="MobiDB-lite"/>
    </source>
</evidence>
<feature type="transmembrane region" description="Helical" evidence="9">
    <location>
        <begin position="519"/>
        <end position="538"/>
    </location>
</feature>
<dbReference type="InterPro" id="IPR020846">
    <property type="entry name" value="MFS_dom"/>
</dbReference>
<dbReference type="PROSITE" id="PS50850">
    <property type="entry name" value="MFS"/>
    <property type="match status" value="1"/>
</dbReference>
<dbReference type="RefSeq" id="XP_062657078.1">
    <property type="nucleotide sequence ID" value="XM_062799509.1"/>
</dbReference>
<keyword evidence="6 9" id="KW-0472">Membrane</keyword>
<dbReference type="InterPro" id="IPR003663">
    <property type="entry name" value="Sugar/inositol_transpt"/>
</dbReference>
<dbReference type="InterPro" id="IPR050360">
    <property type="entry name" value="MFS_Sugar_Transporters"/>
</dbReference>
<evidence type="ECO:0000256" key="6">
    <source>
        <dbReference type="ARBA" id="ARBA00023136"/>
    </source>
</evidence>
<dbReference type="Proteomes" id="UP001278766">
    <property type="component" value="Unassembled WGS sequence"/>
</dbReference>
<name>A0AAE0HC55_9PEZI</name>
<feature type="domain" description="Major facilitator superfamily (MFS) profile" evidence="10">
    <location>
        <begin position="76"/>
        <end position="542"/>
    </location>
</feature>
<protein>
    <submittedName>
        <fullName evidence="11">Sugar transporter STL1</fullName>
    </submittedName>
</protein>
<feature type="transmembrane region" description="Helical" evidence="9">
    <location>
        <begin position="194"/>
        <end position="214"/>
    </location>
</feature>
<dbReference type="AlphaFoldDB" id="A0AAE0HC55"/>
<proteinExistence type="inferred from homology"/>
<feature type="transmembrane region" description="Helical" evidence="9">
    <location>
        <begin position="414"/>
        <end position="436"/>
    </location>
</feature>
<keyword evidence="12" id="KW-1185">Reference proteome</keyword>
<dbReference type="InterPro" id="IPR005829">
    <property type="entry name" value="Sugar_transporter_CS"/>
</dbReference>
<evidence type="ECO:0000313" key="12">
    <source>
        <dbReference type="Proteomes" id="UP001278766"/>
    </source>
</evidence>
<dbReference type="FunFam" id="1.20.1250.20:FF:000061">
    <property type="entry name" value="MFS sugar transporter"/>
    <property type="match status" value="1"/>
</dbReference>
<sequence length="608" mass="67065">MSEKPETSSREGDTSGNDGANPGVKSETIQHAGLPSVPVIGEPQNWFLRFCSRMGDLPEWKVSGKRLRGQALNWGIGIIASCGFLMFGYDQGVLSGLLTLDSFQKNQGLMTPLERSNPLCYHEDGTRDLRYCHGDANTQAAGVAIYQIGCFLGAVLILFYGEAWGRRSSTFWGSLVMIIGTVMQAASFEYGLFVAGRVVGGIGNGMVTSTIPTWQSECARPERRGFLITISGALISGGIMISYWVVYGFYFLEGEVRWRFPIMFQSFFTVLVMIGLLYLPDSPRWLIMKGRTDEARDVIGRLLDAPEDSTVVKEEMEQIITALNVERGGGKFSRLFSGGVSQNLHRVGLGIAAQFFQQICGINLITYYLTFVFENSLGFGPELSRLLAACNGTEYFIASLVALPLIERVGRRKLMLFGAFGMMASMAILAGSASTGETLPNGAPRLSTLYGVVATVFLFGFNTFFAFGWLGMTWLYPAEITNLQTRIQANALSTCSNWLSNFLIVMITPPAFANLQYRTYILFAAFNAAIIPCVYLFFPETAKRSLEEIDLYFARAYTEKVSPVKMAKIMPRYNPAELKTELAKYFDADDIERRRSSVAASAPTSAPS</sequence>
<evidence type="ECO:0000256" key="1">
    <source>
        <dbReference type="ARBA" id="ARBA00004141"/>
    </source>
</evidence>
<feature type="transmembrane region" description="Helical" evidence="9">
    <location>
        <begin position="491"/>
        <end position="513"/>
    </location>
</feature>
<keyword evidence="5 9" id="KW-1133">Transmembrane helix</keyword>
<feature type="region of interest" description="Disordered" evidence="8">
    <location>
        <begin position="1"/>
        <end position="27"/>
    </location>
</feature>
<feature type="transmembrane region" description="Helical" evidence="9">
    <location>
        <begin position="71"/>
        <end position="89"/>
    </location>
</feature>
<dbReference type="Pfam" id="PF00083">
    <property type="entry name" value="Sugar_tr"/>
    <property type="match status" value="1"/>
</dbReference>
<feature type="transmembrane region" description="Helical" evidence="9">
    <location>
        <begin position="140"/>
        <end position="159"/>
    </location>
</feature>
<dbReference type="GeneID" id="87836457"/>
<evidence type="ECO:0000256" key="3">
    <source>
        <dbReference type="ARBA" id="ARBA00022448"/>
    </source>
</evidence>
<comment type="caution">
    <text evidence="11">The sequence shown here is derived from an EMBL/GenBank/DDBJ whole genome shotgun (WGS) entry which is preliminary data.</text>
</comment>
<dbReference type="EMBL" id="JAUEPN010000006">
    <property type="protein sequence ID" value="KAK3293564.1"/>
    <property type="molecule type" value="Genomic_DNA"/>
</dbReference>
<dbReference type="SUPFAM" id="SSF103473">
    <property type="entry name" value="MFS general substrate transporter"/>
    <property type="match status" value="1"/>
</dbReference>
<evidence type="ECO:0000256" key="4">
    <source>
        <dbReference type="ARBA" id="ARBA00022692"/>
    </source>
</evidence>